<comment type="cofactor">
    <cofactor evidence="1">
        <name>Ca(2+)</name>
        <dbReference type="ChEBI" id="CHEBI:29108"/>
    </cofactor>
</comment>
<dbReference type="AlphaFoldDB" id="A0A382MP00"/>
<comment type="cofactor">
    <cofactor evidence="4">
        <name>Mg(2+)</name>
        <dbReference type="ChEBI" id="CHEBI:18420"/>
    </cofactor>
</comment>
<proteinExistence type="predicted"/>
<dbReference type="GO" id="GO:0005524">
    <property type="term" value="F:ATP binding"/>
    <property type="evidence" value="ECO:0007669"/>
    <property type="project" value="TreeGrafter"/>
</dbReference>
<reference evidence="8" key="1">
    <citation type="submission" date="2018-05" db="EMBL/GenBank/DDBJ databases">
        <authorList>
            <person name="Lanie J.A."/>
            <person name="Ng W.-L."/>
            <person name="Kazmierczak K.M."/>
            <person name="Andrzejewski T.M."/>
            <person name="Davidsen T.M."/>
            <person name="Wayne K.J."/>
            <person name="Tettelin H."/>
            <person name="Glass J.I."/>
            <person name="Rusch D."/>
            <person name="Podicherti R."/>
            <person name="Tsui H.-C.T."/>
            <person name="Winkler M.E."/>
        </authorList>
    </citation>
    <scope>NUCLEOTIDE SEQUENCE</scope>
</reference>
<dbReference type="Gene3D" id="3.40.50.1100">
    <property type="match status" value="2"/>
</dbReference>
<dbReference type="GO" id="GO:0030378">
    <property type="term" value="F:serine racemase activity"/>
    <property type="evidence" value="ECO:0007669"/>
    <property type="project" value="TreeGrafter"/>
</dbReference>
<evidence type="ECO:0000256" key="4">
    <source>
        <dbReference type="ARBA" id="ARBA00001946"/>
    </source>
</evidence>
<dbReference type="GO" id="GO:0000287">
    <property type="term" value="F:magnesium ion binding"/>
    <property type="evidence" value="ECO:0007669"/>
    <property type="project" value="TreeGrafter"/>
</dbReference>
<dbReference type="PANTHER" id="PTHR43050:SF1">
    <property type="entry name" value="SERINE RACEMASE"/>
    <property type="match status" value="1"/>
</dbReference>
<evidence type="ECO:0000313" key="8">
    <source>
        <dbReference type="EMBL" id="SVC50684.1"/>
    </source>
</evidence>
<accession>A0A382MP00</accession>
<dbReference type="PANTHER" id="PTHR43050">
    <property type="entry name" value="SERINE / THREONINE RACEMASE FAMILY MEMBER"/>
    <property type="match status" value="1"/>
</dbReference>
<dbReference type="GO" id="GO:0018114">
    <property type="term" value="F:threonine racemase activity"/>
    <property type="evidence" value="ECO:0007669"/>
    <property type="project" value="TreeGrafter"/>
</dbReference>
<feature type="non-terminal residue" evidence="8">
    <location>
        <position position="133"/>
    </location>
</feature>
<organism evidence="8">
    <name type="scientific">marine metagenome</name>
    <dbReference type="NCBI Taxonomy" id="408172"/>
    <lineage>
        <taxon>unclassified sequences</taxon>
        <taxon>metagenomes</taxon>
        <taxon>ecological metagenomes</taxon>
    </lineage>
</organism>
<comment type="cofactor">
    <cofactor evidence="3">
        <name>Mn(2+)</name>
        <dbReference type="ChEBI" id="CHEBI:29035"/>
    </cofactor>
</comment>
<dbReference type="Pfam" id="PF00291">
    <property type="entry name" value="PALP"/>
    <property type="match status" value="1"/>
</dbReference>
<dbReference type="EMBL" id="UINC01094980">
    <property type="protein sequence ID" value="SVC50684.1"/>
    <property type="molecule type" value="Genomic_DNA"/>
</dbReference>
<evidence type="ECO:0000256" key="6">
    <source>
        <dbReference type="ARBA" id="ARBA00022898"/>
    </source>
</evidence>
<dbReference type="InterPro" id="IPR000634">
    <property type="entry name" value="Ser/Thr_deHydtase_PyrdxlP-BS"/>
</dbReference>
<protein>
    <recommendedName>
        <fullName evidence="7">Tryptophan synthase beta chain-like PALP domain-containing protein</fullName>
    </recommendedName>
</protein>
<dbReference type="SUPFAM" id="SSF53686">
    <property type="entry name" value="Tryptophan synthase beta subunit-like PLP-dependent enzymes"/>
    <property type="match status" value="1"/>
</dbReference>
<comment type="cofactor">
    <cofactor evidence="2">
        <name>pyridoxal 5'-phosphate</name>
        <dbReference type="ChEBI" id="CHEBI:597326"/>
    </cofactor>
</comment>
<evidence type="ECO:0000256" key="2">
    <source>
        <dbReference type="ARBA" id="ARBA00001933"/>
    </source>
</evidence>
<dbReference type="GO" id="GO:0070179">
    <property type="term" value="P:D-serine biosynthetic process"/>
    <property type="evidence" value="ECO:0007669"/>
    <property type="project" value="TreeGrafter"/>
</dbReference>
<dbReference type="GO" id="GO:0003941">
    <property type="term" value="F:L-serine ammonia-lyase activity"/>
    <property type="evidence" value="ECO:0007669"/>
    <property type="project" value="TreeGrafter"/>
</dbReference>
<dbReference type="InterPro" id="IPR036052">
    <property type="entry name" value="TrpB-like_PALP_sf"/>
</dbReference>
<keyword evidence="5" id="KW-0460">Magnesium</keyword>
<dbReference type="InterPro" id="IPR001926">
    <property type="entry name" value="TrpB-like_PALP"/>
</dbReference>
<sequence length="133" mass="13706">MDAVAKGILAGYPKGVADELILPGLDDVRAAAERLVGRAHRTPVLTCSALDSMSGASLFFKCENFQKTGAFKFRGATNAVELLADPERGVATHSSGNHGAALAAAARARGIPAHIVVPENATAVKLAAVEHYG</sequence>
<keyword evidence="6" id="KW-0663">Pyridoxal phosphate</keyword>
<evidence type="ECO:0000259" key="7">
    <source>
        <dbReference type="Pfam" id="PF00291"/>
    </source>
</evidence>
<evidence type="ECO:0000256" key="5">
    <source>
        <dbReference type="ARBA" id="ARBA00022842"/>
    </source>
</evidence>
<name>A0A382MP00_9ZZZZ</name>
<evidence type="ECO:0000256" key="3">
    <source>
        <dbReference type="ARBA" id="ARBA00001936"/>
    </source>
</evidence>
<dbReference type="GO" id="GO:0030170">
    <property type="term" value="F:pyridoxal phosphate binding"/>
    <property type="evidence" value="ECO:0007669"/>
    <property type="project" value="InterPro"/>
</dbReference>
<evidence type="ECO:0000256" key="1">
    <source>
        <dbReference type="ARBA" id="ARBA00001913"/>
    </source>
</evidence>
<dbReference type="PROSITE" id="PS00165">
    <property type="entry name" value="DEHYDRATASE_SER_THR"/>
    <property type="match status" value="1"/>
</dbReference>
<gene>
    <name evidence="8" type="ORF">METZ01_LOCUS303538</name>
</gene>
<feature type="domain" description="Tryptophan synthase beta chain-like PALP" evidence="7">
    <location>
        <begin position="41"/>
        <end position="133"/>
    </location>
</feature>